<dbReference type="PRINTS" id="PR00985">
    <property type="entry name" value="TRNASYNTHLEU"/>
</dbReference>
<dbReference type="EMBL" id="JBEWTB010000002">
    <property type="protein sequence ID" value="MET4758037.1"/>
    <property type="molecule type" value="Genomic_DNA"/>
</dbReference>
<dbReference type="InterPro" id="IPR025709">
    <property type="entry name" value="Leu_tRNA-synth_edit"/>
</dbReference>
<dbReference type="InterPro" id="IPR013155">
    <property type="entry name" value="M/V/L/I-tRNA-synth_anticd-bd"/>
</dbReference>
<comment type="subcellular location">
    <subcellularLocation>
        <location evidence="9">Cytoplasm</location>
    </subcellularLocation>
</comment>
<dbReference type="PROSITE" id="PS00178">
    <property type="entry name" value="AA_TRNA_LIGASE_I"/>
    <property type="match status" value="1"/>
</dbReference>
<feature type="domain" description="Methionyl/Valyl/Leucyl/Isoleucyl-tRNA synthetase anticodon-binding" evidence="12">
    <location>
        <begin position="706"/>
        <end position="827"/>
    </location>
</feature>
<dbReference type="InterPro" id="IPR001412">
    <property type="entry name" value="aa-tRNA-synth_I_CS"/>
</dbReference>
<dbReference type="Pfam" id="PF00133">
    <property type="entry name" value="tRNA-synt_1"/>
    <property type="match status" value="2"/>
</dbReference>
<evidence type="ECO:0000256" key="9">
    <source>
        <dbReference type="HAMAP-Rule" id="MF_00049"/>
    </source>
</evidence>
<keyword evidence="3 9" id="KW-0436">Ligase</keyword>
<feature type="domain" description="Leucyl-tRNA synthetase editing" evidence="14">
    <location>
        <begin position="222"/>
        <end position="409"/>
    </location>
</feature>
<dbReference type="Gene3D" id="2.20.28.290">
    <property type="match status" value="1"/>
</dbReference>
<comment type="similarity">
    <text evidence="1 9 10">Belongs to the class-I aminoacyl-tRNA synthetase family.</text>
</comment>
<dbReference type="SUPFAM" id="SSF47323">
    <property type="entry name" value="Anticodon-binding domain of a subclass of class I aminoacyl-tRNA synthetases"/>
    <property type="match status" value="1"/>
</dbReference>
<evidence type="ECO:0000259" key="11">
    <source>
        <dbReference type="Pfam" id="PF00133"/>
    </source>
</evidence>
<evidence type="ECO:0000256" key="6">
    <source>
        <dbReference type="ARBA" id="ARBA00022917"/>
    </source>
</evidence>
<evidence type="ECO:0000259" key="14">
    <source>
        <dbReference type="Pfam" id="PF13603"/>
    </source>
</evidence>
<evidence type="ECO:0000313" key="15">
    <source>
        <dbReference type="EMBL" id="MET4758037.1"/>
    </source>
</evidence>
<keyword evidence="4 9" id="KW-0547">Nucleotide-binding</keyword>
<dbReference type="CDD" id="cd00812">
    <property type="entry name" value="LeuRS_core"/>
    <property type="match status" value="1"/>
</dbReference>
<dbReference type="PANTHER" id="PTHR43740">
    <property type="entry name" value="LEUCYL-TRNA SYNTHETASE"/>
    <property type="match status" value="1"/>
</dbReference>
<keyword evidence="2 9" id="KW-0963">Cytoplasm</keyword>
<evidence type="ECO:0000256" key="8">
    <source>
        <dbReference type="ARBA" id="ARBA00047469"/>
    </source>
</evidence>
<evidence type="ECO:0000313" key="16">
    <source>
        <dbReference type="Proteomes" id="UP001549366"/>
    </source>
</evidence>
<dbReference type="EC" id="6.1.1.4" evidence="9"/>
<keyword evidence="6 9" id="KW-0648">Protein biosynthesis</keyword>
<dbReference type="CDD" id="cd07958">
    <property type="entry name" value="Anticodon_Ia_Leu_BEm"/>
    <property type="match status" value="1"/>
</dbReference>
<feature type="short sequence motif" description="'KMSKS' region" evidence="9">
    <location>
        <begin position="626"/>
        <end position="630"/>
    </location>
</feature>
<feature type="domain" description="Aminoacyl-tRNA synthetase class Ia" evidence="11">
    <location>
        <begin position="625"/>
        <end position="665"/>
    </location>
</feature>
<feature type="domain" description="Methionyl/Leucyl tRNA synthetase" evidence="13">
    <location>
        <begin position="40"/>
        <end position="181"/>
    </location>
</feature>
<dbReference type="Gene3D" id="3.40.50.620">
    <property type="entry name" value="HUPs"/>
    <property type="match status" value="2"/>
</dbReference>
<name>A0ABV2SJV5_9GAMM</name>
<evidence type="ECO:0000259" key="12">
    <source>
        <dbReference type="Pfam" id="PF08264"/>
    </source>
</evidence>
<dbReference type="PANTHER" id="PTHR43740:SF2">
    <property type="entry name" value="LEUCINE--TRNA LIGASE, MITOCHONDRIAL"/>
    <property type="match status" value="1"/>
</dbReference>
<dbReference type="SUPFAM" id="SSF52374">
    <property type="entry name" value="Nucleotidylyl transferase"/>
    <property type="match status" value="1"/>
</dbReference>
<dbReference type="Pfam" id="PF13603">
    <property type="entry name" value="tRNA-synt_1_2"/>
    <property type="match status" value="1"/>
</dbReference>
<comment type="catalytic activity">
    <reaction evidence="8 9">
        <text>tRNA(Leu) + L-leucine + ATP = L-leucyl-tRNA(Leu) + AMP + diphosphate</text>
        <dbReference type="Rhea" id="RHEA:11688"/>
        <dbReference type="Rhea" id="RHEA-COMP:9613"/>
        <dbReference type="Rhea" id="RHEA-COMP:9622"/>
        <dbReference type="ChEBI" id="CHEBI:30616"/>
        <dbReference type="ChEBI" id="CHEBI:33019"/>
        <dbReference type="ChEBI" id="CHEBI:57427"/>
        <dbReference type="ChEBI" id="CHEBI:78442"/>
        <dbReference type="ChEBI" id="CHEBI:78494"/>
        <dbReference type="ChEBI" id="CHEBI:456215"/>
        <dbReference type="EC" id="6.1.1.4"/>
    </reaction>
</comment>
<keyword evidence="7 9" id="KW-0030">Aminoacyl-tRNA synthetase</keyword>
<feature type="short sequence motif" description="'HIGH' region" evidence="9">
    <location>
        <begin position="43"/>
        <end position="53"/>
    </location>
</feature>
<reference evidence="15 16" key="1">
    <citation type="submission" date="2024-06" db="EMBL/GenBank/DDBJ databases">
        <title>Genomic Encyclopedia of Type Strains, Phase V (KMG-V): Genome sequencing to study the core and pangenomes of soil and plant-associated prokaryotes.</title>
        <authorList>
            <person name="Whitman W."/>
        </authorList>
    </citation>
    <scope>NUCLEOTIDE SEQUENCE [LARGE SCALE GENOMIC DNA]</scope>
    <source>
        <strain evidence="15 16">NE40</strain>
    </source>
</reference>
<gene>
    <name evidence="9" type="primary">leuS</name>
    <name evidence="15" type="ORF">V5J35_003229</name>
</gene>
<dbReference type="Gene3D" id="1.10.730.10">
    <property type="entry name" value="Isoleucyl-tRNA Synthetase, Domain 1"/>
    <property type="match status" value="2"/>
</dbReference>
<dbReference type="InterPro" id="IPR002302">
    <property type="entry name" value="Leu-tRNA-ligase"/>
</dbReference>
<keyword evidence="16" id="KW-1185">Reference proteome</keyword>
<sequence>MMEEHYHPHQIETDAQTYWDKNNSFAVTEDEGKEKYYCLSMFPYPSGRLHMGHVRNYTIGDVISRYQRMQGKNVMQPMGWDAFGLPAENAAIKNKTAPAPWTYENIEYMKGQLKRLGFGYDWDRELATCKPDYYKWEQWFFTKLYEKGLVYKKMSNVNWCPNDATVLANEQVEDGRCWRCDTLVERKELPQWFVKITDYADELLADLDKLEEWPEQVKAMQRNWIGRSEGVQMTFKVANPIAGTPEEFQIYTTRPDTVMGITYVAVAAEHPLAKAAAANDEKLAAFIEECKSNGVTEAEMATMEKMGVDTGLRAIHPITGREVPVWAANFVLMDYGTGAVMSVPGHDQRDYEFAQRFGLPIEQVIEPLSSDEECDLSKAAFTEKGRLVNSGEFDGMAFEDAFNAICDKLIAEGKGEKQVNYRLRDWGVSRQRYWGAPIPMKYLEDGTEIPVPLEELPVLLPEDVEMDGVQSPIKADPEWAKTTHNGAAATLETDTFDTFMESSWYYARYCSPQSDDMMLDPAAANYWLPVDQYIGGIEHAVMHLLYSRFFHKLLRDAGLVDSDEPFKRLLCQGMVLADTFYKLDEKGVKQWIAPTDVDMEFDDKGRLVKATLKETGEAVEHAGMSKMSKSKNNGIDPQEMINQYGADTIRLYTMFAAPPEQTLEWSESAVEGAHRFLRRFWKQVADHTAGGEAPALDLNALTKEQKDLRRKTHETIKKVSDDCARRLTFNTAIAAIMELNNALGKFKDSSDQGRAVVREALEATTLMLAPIAPHAMHSIWQSLGHTEAVVGANWPVVDESALKKDAITMVIQVNGKVRAKLEVPAGMAKDDVEKLALEQENVTKFTDGKTIRKVIVVPGKLVNIVAN</sequence>
<accession>A0ABV2SJV5</accession>
<dbReference type="HAMAP" id="MF_00049_B">
    <property type="entry name" value="Leu_tRNA_synth_B"/>
    <property type="match status" value="1"/>
</dbReference>
<dbReference type="Pfam" id="PF08264">
    <property type="entry name" value="Anticodon_1"/>
    <property type="match status" value="1"/>
</dbReference>
<dbReference type="InterPro" id="IPR009008">
    <property type="entry name" value="Val/Leu/Ile-tRNA-synth_edit"/>
</dbReference>
<evidence type="ECO:0000256" key="1">
    <source>
        <dbReference type="ARBA" id="ARBA00005594"/>
    </source>
</evidence>
<evidence type="ECO:0000256" key="4">
    <source>
        <dbReference type="ARBA" id="ARBA00022741"/>
    </source>
</evidence>
<dbReference type="InterPro" id="IPR002300">
    <property type="entry name" value="aa-tRNA-synth_Ia"/>
</dbReference>
<evidence type="ECO:0000256" key="5">
    <source>
        <dbReference type="ARBA" id="ARBA00022840"/>
    </source>
</evidence>
<dbReference type="Pfam" id="PF09334">
    <property type="entry name" value="tRNA-synt_1g"/>
    <property type="match status" value="1"/>
</dbReference>
<dbReference type="GO" id="GO:0004823">
    <property type="term" value="F:leucine-tRNA ligase activity"/>
    <property type="evidence" value="ECO:0007669"/>
    <property type="project" value="UniProtKB-EC"/>
</dbReference>
<evidence type="ECO:0000259" key="13">
    <source>
        <dbReference type="Pfam" id="PF09334"/>
    </source>
</evidence>
<dbReference type="InterPro" id="IPR009080">
    <property type="entry name" value="tRNAsynth_Ia_anticodon-bd"/>
</dbReference>
<dbReference type="InterPro" id="IPR015413">
    <property type="entry name" value="Methionyl/Leucyl_tRNA_Synth"/>
</dbReference>
<comment type="caution">
    <text evidence="15">The sequence shown here is derived from an EMBL/GenBank/DDBJ whole genome shotgun (WGS) entry which is preliminary data.</text>
</comment>
<dbReference type="Gene3D" id="3.10.20.590">
    <property type="match status" value="1"/>
</dbReference>
<dbReference type="Proteomes" id="UP001549366">
    <property type="component" value="Unassembled WGS sequence"/>
</dbReference>
<feature type="binding site" evidence="9">
    <location>
        <position position="629"/>
    </location>
    <ligand>
        <name>ATP</name>
        <dbReference type="ChEBI" id="CHEBI:30616"/>
    </ligand>
</feature>
<dbReference type="InterPro" id="IPR014729">
    <property type="entry name" value="Rossmann-like_a/b/a_fold"/>
</dbReference>
<dbReference type="NCBIfam" id="TIGR00396">
    <property type="entry name" value="leuS_bact"/>
    <property type="match status" value="1"/>
</dbReference>
<evidence type="ECO:0000256" key="10">
    <source>
        <dbReference type="RuleBase" id="RU363035"/>
    </source>
</evidence>
<dbReference type="SUPFAM" id="SSF50677">
    <property type="entry name" value="ValRS/IleRS/LeuRS editing domain"/>
    <property type="match status" value="1"/>
</dbReference>
<protein>
    <recommendedName>
        <fullName evidence="9">Leucine--tRNA ligase</fullName>
        <ecNumber evidence="9">6.1.1.4</ecNumber>
    </recommendedName>
    <alternativeName>
        <fullName evidence="9">Leucyl-tRNA synthetase</fullName>
        <shortName evidence="9">LeuRS</shortName>
    </alternativeName>
</protein>
<evidence type="ECO:0000256" key="3">
    <source>
        <dbReference type="ARBA" id="ARBA00022598"/>
    </source>
</evidence>
<feature type="domain" description="Aminoacyl-tRNA synthetase class Ia" evidence="11">
    <location>
        <begin position="423"/>
        <end position="597"/>
    </location>
</feature>
<evidence type="ECO:0000256" key="7">
    <source>
        <dbReference type="ARBA" id="ARBA00023146"/>
    </source>
</evidence>
<keyword evidence="5 9" id="KW-0067">ATP-binding</keyword>
<proteinExistence type="inferred from homology"/>
<evidence type="ECO:0000256" key="2">
    <source>
        <dbReference type="ARBA" id="ARBA00022490"/>
    </source>
</evidence>
<organism evidence="15 16">
    <name type="scientific">Endozoicomonas lisbonensis</name>
    <dbReference type="NCBI Taxonomy" id="3120522"/>
    <lineage>
        <taxon>Bacteria</taxon>
        <taxon>Pseudomonadati</taxon>
        <taxon>Pseudomonadota</taxon>
        <taxon>Gammaproteobacteria</taxon>
        <taxon>Oceanospirillales</taxon>
        <taxon>Endozoicomonadaceae</taxon>
        <taxon>Endozoicomonas</taxon>
    </lineage>
</organism>